<evidence type="ECO:0000256" key="1">
    <source>
        <dbReference type="SAM" id="MobiDB-lite"/>
    </source>
</evidence>
<dbReference type="EMBL" id="BJOV01000003">
    <property type="protein sequence ID" value="GEE01057.1"/>
    <property type="molecule type" value="Genomic_DNA"/>
</dbReference>
<protein>
    <submittedName>
        <fullName evidence="2">Uncharacterized protein</fullName>
    </submittedName>
</protein>
<sequence length="62" mass="6128">MAVTSANTSSPCANTAGCVANPWKKLGDDVSPRGVNAGASANPTPASSAVDVPLNERLMGSL</sequence>
<name>A0A7I9V6Y3_9ACTN</name>
<evidence type="ECO:0000313" key="2">
    <source>
        <dbReference type="EMBL" id="GEE01057.1"/>
    </source>
</evidence>
<proteinExistence type="predicted"/>
<dbReference type="AlphaFoldDB" id="A0A7I9V6Y3"/>
<dbReference type="Proteomes" id="UP000444960">
    <property type="component" value="Unassembled WGS sequence"/>
</dbReference>
<organism evidence="2 3">
    <name type="scientific">Gordonia spumicola</name>
    <dbReference type="NCBI Taxonomy" id="589161"/>
    <lineage>
        <taxon>Bacteria</taxon>
        <taxon>Bacillati</taxon>
        <taxon>Actinomycetota</taxon>
        <taxon>Actinomycetes</taxon>
        <taxon>Mycobacteriales</taxon>
        <taxon>Gordoniaceae</taxon>
        <taxon>Gordonia</taxon>
    </lineage>
</organism>
<comment type="caution">
    <text evidence="2">The sequence shown here is derived from an EMBL/GenBank/DDBJ whole genome shotgun (WGS) entry which is preliminary data.</text>
</comment>
<accession>A0A7I9V6Y3</accession>
<evidence type="ECO:0000313" key="3">
    <source>
        <dbReference type="Proteomes" id="UP000444960"/>
    </source>
</evidence>
<keyword evidence="3" id="KW-1185">Reference proteome</keyword>
<gene>
    <name evidence="2" type="ORF">nbrc107696_15030</name>
</gene>
<reference evidence="3" key="1">
    <citation type="submission" date="2019-06" db="EMBL/GenBank/DDBJ databases">
        <title>Gordonia isolated from sludge of a wastewater treatment plant.</title>
        <authorList>
            <person name="Tamura T."/>
            <person name="Aoyama K."/>
            <person name="Kang Y."/>
            <person name="Saito S."/>
            <person name="Akiyama N."/>
            <person name="Yazawa K."/>
            <person name="Gonoi T."/>
            <person name="Mikami Y."/>
        </authorList>
    </citation>
    <scope>NUCLEOTIDE SEQUENCE [LARGE SCALE GENOMIC DNA]</scope>
    <source>
        <strain evidence="3">NBRC 107696</strain>
    </source>
</reference>
<feature type="region of interest" description="Disordered" evidence="1">
    <location>
        <begin position="31"/>
        <end position="62"/>
    </location>
</feature>